<evidence type="ECO:0000313" key="4">
    <source>
        <dbReference type="Proteomes" id="UP000232722"/>
    </source>
</evidence>
<comment type="caution">
    <text evidence="3">The sequence shown here is derived from an EMBL/GenBank/DDBJ whole genome shotgun (WGS) entry which is preliminary data.</text>
</comment>
<name>A0A2N0NFK7_9GLOM</name>
<keyword evidence="2" id="KW-0472">Membrane</keyword>
<evidence type="ECO:0000256" key="2">
    <source>
        <dbReference type="SAM" id="Phobius"/>
    </source>
</evidence>
<keyword evidence="2" id="KW-0812">Transmembrane</keyword>
<reference evidence="3 4" key="1">
    <citation type="submission" date="2016-04" db="EMBL/GenBank/DDBJ databases">
        <title>Genome analyses suggest a sexual origin of heterokaryosis in a supposedly ancient asexual fungus.</title>
        <authorList>
            <person name="Ropars J."/>
            <person name="Sedzielewska K."/>
            <person name="Noel J."/>
            <person name="Charron P."/>
            <person name="Farinelli L."/>
            <person name="Marton T."/>
            <person name="Kruger M."/>
            <person name="Pelin A."/>
            <person name="Brachmann A."/>
            <person name="Corradi N."/>
        </authorList>
    </citation>
    <scope>NUCLEOTIDE SEQUENCE [LARGE SCALE GENOMIC DNA]</scope>
    <source>
        <strain evidence="3 4">A5</strain>
    </source>
</reference>
<feature type="region of interest" description="Disordered" evidence="1">
    <location>
        <begin position="49"/>
        <end position="82"/>
    </location>
</feature>
<dbReference type="AlphaFoldDB" id="A0A2N0NFK7"/>
<gene>
    <name evidence="3" type="ORF">RhiirA5_441459</name>
</gene>
<feature type="compositionally biased region" description="Basic and acidic residues" evidence="1">
    <location>
        <begin position="71"/>
        <end position="81"/>
    </location>
</feature>
<evidence type="ECO:0000256" key="1">
    <source>
        <dbReference type="SAM" id="MobiDB-lite"/>
    </source>
</evidence>
<reference evidence="3 4" key="2">
    <citation type="submission" date="2017-09" db="EMBL/GenBank/DDBJ databases">
        <title>Extensive intraspecific genome diversity in a model arbuscular mycorrhizal fungus.</title>
        <authorList>
            <person name="Chen E.C."/>
            <person name="Morin E."/>
            <person name="Beaudet D."/>
            <person name="Noel J."/>
            <person name="Ndikumana S."/>
            <person name="Charron P."/>
            <person name="St-Onge C."/>
            <person name="Giorgi J."/>
            <person name="Grigoriev I.V."/>
            <person name="Roux C."/>
            <person name="Martin F.M."/>
            <person name="Corradi N."/>
        </authorList>
    </citation>
    <scope>NUCLEOTIDE SEQUENCE [LARGE SCALE GENOMIC DNA]</scope>
    <source>
        <strain evidence="3 4">A5</strain>
    </source>
</reference>
<organism evidence="3 4">
    <name type="scientific">Rhizophagus irregularis</name>
    <dbReference type="NCBI Taxonomy" id="588596"/>
    <lineage>
        <taxon>Eukaryota</taxon>
        <taxon>Fungi</taxon>
        <taxon>Fungi incertae sedis</taxon>
        <taxon>Mucoromycota</taxon>
        <taxon>Glomeromycotina</taxon>
        <taxon>Glomeromycetes</taxon>
        <taxon>Glomerales</taxon>
        <taxon>Glomeraceae</taxon>
        <taxon>Rhizophagus</taxon>
    </lineage>
</organism>
<protein>
    <submittedName>
        <fullName evidence="3">Uncharacterized protein</fullName>
    </submittedName>
</protein>
<evidence type="ECO:0000313" key="3">
    <source>
        <dbReference type="EMBL" id="PKB93376.1"/>
    </source>
</evidence>
<keyword evidence="2" id="KW-1133">Transmembrane helix</keyword>
<accession>A0A2N0NFK7</accession>
<proteinExistence type="predicted"/>
<feature type="transmembrane region" description="Helical" evidence="2">
    <location>
        <begin position="6"/>
        <end position="28"/>
    </location>
</feature>
<dbReference type="Proteomes" id="UP000232722">
    <property type="component" value="Unassembled WGS sequence"/>
</dbReference>
<sequence>MCNNAMLVLVINAFAHNVFCINIITIFIHTNKVMDQRVGKVFSNIEELEESGTGEFEGSDTEESESSIEEFEGRDAKESKDNSNTIYNYTSYNMKYNLG</sequence>
<dbReference type="EMBL" id="LLXJ01008191">
    <property type="protein sequence ID" value="PKB93376.1"/>
    <property type="molecule type" value="Genomic_DNA"/>
</dbReference>
<feature type="compositionally biased region" description="Acidic residues" evidence="1">
    <location>
        <begin position="49"/>
        <end position="70"/>
    </location>
</feature>